<dbReference type="Proteomes" id="UP000823896">
    <property type="component" value="Unassembled WGS sequence"/>
</dbReference>
<dbReference type="SUPFAM" id="SSF51735">
    <property type="entry name" value="NAD(P)-binding Rossmann-fold domains"/>
    <property type="match status" value="1"/>
</dbReference>
<dbReference type="InterPro" id="IPR029036">
    <property type="entry name" value="P5CR_dimer"/>
</dbReference>
<evidence type="ECO:0000313" key="13">
    <source>
        <dbReference type="Proteomes" id="UP000823896"/>
    </source>
</evidence>
<keyword evidence="6 9" id="KW-0028">Amino-acid biosynthesis</keyword>
<dbReference type="EMBL" id="DWWM01000005">
    <property type="protein sequence ID" value="HJC35670.1"/>
    <property type="molecule type" value="Genomic_DNA"/>
</dbReference>
<evidence type="ECO:0000313" key="12">
    <source>
        <dbReference type="EMBL" id="HJC35670.1"/>
    </source>
</evidence>
<dbReference type="Gene3D" id="3.40.50.720">
    <property type="entry name" value="NAD(P)-binding Rossmann-like Domain"/>
    <property type="match status" value="1"/>
</dbReference>
<feature type="binding site" evidence="8">
    <location>
        <begin position="9"/>
        <end position="14"/>
    </location>
    <ligand>
        <name>NADP(+)</name>
        <dbReference type="ChEBI" id="CHEBI:58349"/>
    </ligand>
</feature>
<evidence type="ECO:0000256" key="3">
    <source>
        <dbReference type="ARBA" id="ARBA00022857"/>
    </source>
</evidence>
<gene>
    <name evidence="6 12" type="primary">proC</name>
    <name evidence="12" type="ORF">H9702_00870</name>
</gene>
<dbReference type="PANTHER" id="PTHR11645:SF0">
    <property type="entry name" value="PYRROLINE-5-CARBOXYLATE REDUCTASE 3"/>
    <property type="match status" value="1"/>
</dbReference>
<protein>
    <recommendedName>
        <fullName evidence="6 7">Pyrroline-5-carboxylate reductase</fullName>
        <shortName evidence="6">P5C reductase</shortName>
        <shortName evidence="6">P5CR</shortName>
        <ecNumber evidence="6 7">1.5.1.2</ecNumber>
    </recommendedName>
    <alternativeName>
        <fullName evidence="6">PCA reductase</fullName>
    </alternativeName>
</protein>
<dbReference type="InterPro" id="IPR028939">
    <property type="entry name" value="P5C_Rdtase_cat_N"/>
</dbReference>
<evidence type="ECO:0000256" key="7">
    <source>
        <dbReference type="NCBIfam" id="TIGR00112"/>
    </source>
</evidence>
<dbReference type="NCBIfam" id="TIGR00112">
    <property type="entry name" value="proC"/>
    <property type="match status" value="1"/>
</dbReference>
<comment type="similarity">
    <text evidence="1 6 9">Belongs to the pyrroline-5-carboxylate reductase family.</text>
</comment>
<feature type="domain" description="Pyrroline-5-carboxylate reductase catalytic N-terminal" evidence="10">
    <location>
        <begin position="5"/>
        <end position="99"/>
    </location>
</feature>
<evidence type="ECO:0000256" key="5">
    <source>
        <dbReference type="ARBA" id="ARBA00058118"/>
    </source>
</evidence>
<name>A0A9D2SVS5_9FIRM</name>
<keyword evidence="4 6" id="KW-0560">Oxidoreductase</keyword>
<feature type="domain" description="Pyrroline-5-carboxylate reductase dimerisation" evidence="11">
    <location>
        <begin position="163"/>
        <end position="262"/>
    </location>
</feature>
<dbReference type="GO" id="GO:0004735">
    <property type="term" value="F:pyrroline-5-carboxylate reductase activity"/>
    <property type="evidence" value="ECO:0007669"/>
    <property type="project" value="UniProtKB-UniRule"/>
</dbReference>
<dbReference type="AlphaFoldDB" id="A0A9D2SVS5"/>
<comment type="catalytic activity">
    <reaction evidence="6">
        <text>L-proline + NAD(+) = (S)-1-pyrroline-5-carboxylate + NADH + 2 H(+)</text>
        <dbReference type="Rhea" id="RHEA:14105"/>
        <dbReference type="ChEBI" id="CHEBI:15378"/>
        <dbReference type="ChEBI" id="CHEBI:17388"/>
        <dbReference type="ChEBI" id="CHEBI:57540"/>
        <dbReference type="ChEBI" id="CHEBI:57945"/>
        <dbReference type="ChEBI" id="CHEBI:60039"/>
        <dbReference type="EC" id="1.5.1.2"/>
    </reaction>
</comment>
<dbReference type="SUPFAM" id="SSF48179">
    <property type="entry name" value="6-phosphogluconate dehydrogenase C-terminal domain-like"/>
    <property type="match status" value="1"/>
</dbReference>
<evidence type="ECO:0000256" key="1">
    <source>
        <dbReference type="ARBA" id="ARBA00005525"/>
    </source>
</evidence>
<comment type="pathway">
    <text evidence="6 9">Amino-acid biosynthesis; L-proline biosynthesis; L-proline from L-glutamate 5-semialdehyde: step 1/1.</text>
</comment>
<reference evidence="12" key="2">
    <citation type="submission" date="2021-04" db="EMBL/GenBank/DDBJ databases">
        <authorList>
            <person name="Gilroy R."/>
        </authorList>
    </citation>
    <scope>NUCLEOTIDE SEQUENCE</scope>
    <source>
        <strain evidence="12">CHK187-11901</strain>
    </source>
</reference>
<dbReference type="GO" id="GO:0055129">
    <property type="term" value="P:L-proline biosynthetic process"/>
    <property type="evidence" value="ECO:0007669"/>
    <property type="project" value="UniProtKB-UniRule"/>
</dbReference>
<accession>A0A9D2SVS5</accession>
<evidence type="ECO:0000256" key="2">
    <source>
        <dbReference type="ARBA" id="ARBA00022650"/>
    </source>
</evidence>
<dbReference type="GO" id="GO:0005737">
    <property type="term" value="C:cytoplasm"/>
    <property type="evidence" value="ECO:0007669"/>
    <property type="project" value="UniProtKB-SubCell"/>
</dbReference>
<dbReference type="InterPro" id="IPR000304">
    <property type="entry name" value="Pyrroline-COOH_reductase"/>
</dbReference>
<dbReference type="PANTHER" id="PTHR11645">
    <property type="entry name" value="PYRROLINE-5-CARBOXYLATE REDUCTASE"/>
    <property type="match status" value="1"/>
</dbReference>
<dbReference type="Gene3D" id="1.10.3730.10">
    <property type="entry name" value="ProC C-terminal domain-like"/>
    <property type="match status" value="1"/>
</dbReference>
<proteinExistence type="inferred from homology"/>
<sequence>MNEMKVGWIGFGNMAKAMAQGLIGSGSIAADDLYACARDQQKLAANTAALGMHACKDAQELVSCCDLVIVAVKPYQVKDVLMPLRDALQDKIVLSVAAGMPFDVYEELLAPDTAHISTIPNTPIAAQAGVIVCEARHSLNAKQLTAVKALFDRCALLVFVDSEQLSVAGTISGCGPAFACMMVEALADAGVKHGLQRTQAYQLAAGMIKGSGALLLQSGEHPAALKDAVCSPKGTTIRGVAALEENGFRHALIAAVDAAEQKE</sequence>
<dbReference type="EC" id="1.5.1.2" evidence="6 7"/>
<dbReference type="Pfam" id="PF03807">
    <property type="entry name" value="F420_oxidored"/>
    <property type="match status" value="1"/>
</dbReference>
<keyword evidence="3 6" id="KW-0521">NADP</keyword>
<reference evidence="12" key="1">
    <citation type="journal article" date="2021" name="PeerJ">
        <title>Extensive microbial diversity within the chicken gut microbiome revealed by metagenomics and culture.</title>
        <authorList>
            <person name="Gilroy R."/>
            <person name="Ravi A."/>
            <person name="Getino M."/>
            <person name="Pursley I."/>
            <person name="Horton D.L."/>
            <person name="Alikhan N.F."/>
            <person name="Baker D."/>
            <person name="Gharbi K."/>
            <person name="Hall N."/>
            <person name="Watson M."/>
            <person name="Adriaenssens E.M."/>
            <person name="Foster-Nyarko E."/>
            <person name="Jarju S."/>
            <person name="Secka A."/>
            <person name="Antonio M."/>
            <person name="Oren A."/>
            <person name="Chaudhuri R.R."/>
            <person name="La Ragione R."/>
            <person name="Hildebrand F."/>
            <person name="Pallen M.J."/>
        </authorList>
    </citation>
    <scope>NUCLEOTIDE SEQUENCE</scope>
    <source>
        <strain evidence="12">CHK187-11901</strain>
    </source>
</reference>
<comment type="function">
    <text evidence="5 6">Catalyzes the reduction of 1-pyrroline-5-carboxylate (PCA) to L-proline.</text>
</comment>
<feature type="binding site" evidence="8">
    <location>
        <begin position="71"/>
        <end position="74"/>
    </location>
    <ligand>
        <name>NADP(+)</name>
        <dbReference type="ChEBI" id="CHEBI:58349"/>
    </ligand>
</feature>
<keyword evidence="6" id="KW-0963">Cytoplasm</keyword>
<evidence type="ECO:0000259" key="11">
    <source>
        <dbReference type="Pfam" id="PF14748"/>
    </source>
</evidence>
<evidence type="ECO:0000256" key="9">
    <source>
        <dbReference type="RuleBase" id="RU003903"/>
    </source>
</evidence>
<evidence type="ECO:0000256" key="6">
    <source>
        <dbReference type="HAMAP-Rule" id="MF_01925"/>
    </source>
</evidence>
<evidence type="ECO:0000256" key="8">
    <source>
        <dbReference type="PIRSR" id="PIRSR000193-1"/>
    </source>
</evidence>
<dbReference type="PIRSF" id="PIRSF000193">
    <property type="entry name" value="Pyrrol-5-carb_rd"/>
    <property type="match status" value="1"/>
</dbReference>
<organism evidence="12 13">
    <name type="scientific">Candidatus Merdibacter merdavium</name>
    <dbReference type="NCBI Taxonomy" id="2838692"/>
    <lineage>
        <taxon>Bacteria</taxon>
        <taxon>Bacillati</taxon>
        <taxon>Bacillota</taxon>
        <taxon>Erysipelotrichia</taxon>
        <taxon>Erysipelotrichales</taxon>
        <taxon>Erysipelotrichaceae</taxon>
        <taxon>Merdibacter</taxon>
    </lineage>
</organism>
<dbReference type="Pfam" id="PF14748">
    <property type="entry name" value="P5CR_dimer"/>
    <property type="match status" value="1"/>
</dbReference>
<comment type="catalytic activity">
    <reaction evidence="6 9">
        <text>L-proline + NADP(+) = (S)-1-pyrroline-5-carboxylate + NADPH + 2 H(+)</text>
        <dbReference type="Rhea" id="RHEA:14109"/>
        <dbReference type="ChEBI" id="CHEBI:15378"/>
        <dbReference type="ChEBI" id="CHEBI:17388"/>
        <dbReference type="ChEBI" id="CHEBI:57783"/>
        <dbReference type="ChEBI" id="CHEBI:58349"/>
        <dbReference type="ChEBI" id="CHEBI:60039"/>
        <dbReference type="EC" id="1.5.1.2"/>
    </reaction>
</comment>
<keyword evidence="2 6" id="KW-0641">Proline biosynthesis</keyword>
<dbReference type="InterPro" id="IPR053790">
    <property type="entry name" value="P5CR-like_CS"/>
</dbReference>
<evidence type="ECO:0000259" key="10">
    <source>
        <dbReference type="Pfam" id="PF03807"/>
    </source>
</evidence>
<dbReference type="FunFam" id="1.10.3730.10:FF:000001">
    <property type="entry name" value="Pyrroline-5-carboxylate reductase"/>
    <property type="match status" value="1"/>
</dbReference>
<evidence type="ECO:0000256" key="4">
    <source>
        <dbReference type="ARBA" id="ARBA00023002"/>
    </source>
</evidence>
<comment type="caution">
    <text evidence="12">The sequence shown here is derived from an EMBL/GenBank/DDBJ whole genome shotgun (WGS) entry which is preliminary data.</text>
</comment>
<dbReference type="InterPro" id="IPR036291">
    <property type="entry name" value="NAD(P)-bd_dom_sf"/>
</dbReference>
<dbReference type="InterPro" id="IPR008927">
    <property type="entry name" value="6-PGluconate_DH-like_C_sf"/>
</dbReference>
<dbReference type="PROSITE" id="PS00521">
    <property type="entry name" value="P5CR"/>
    <property type="match status" value="1"/>
</dbReference>
<comment type="subcellular location">
    <subcellularLocation>
        <location evidence="6">Cytoplasm</location>
    </subcellularLocation>
</comment>
<dbReference type="HAMAP" id="MF_01925">
    <property type="entry name" value="P5C_reductase"/>
    <property type="match status" value="1"/>
</dbReference>